<sequence>MDSLQLPDSLEVLDESAFFKCCNLTSVVIPPNVRYLGKWIFHGCNRLQYLEIRHDPEFIGEWIINKAATIRCYKGSKVDRYCQQSGFKVEYFS</sequence>
<proteinExistence type="predicted"/>
<protein>
    <submittedName>
        <fullName evidence="1">Leucine-rich repeat protein</fullName>
    </submittedName>
</protein>
<evidence type="ECO:0000313" key="2">
    <source>
        <dbReference type="Proteomes" id="UP000477285"/>
    </source>
</evidence>
<reference evidence="1 2" key="1">
    <citation type="journal article" date="2019" name="Nat. Med.">
        <title>A library of human gut bacterial isolates paired with longitudinal multiomics data enables mechanistic microbiome research.</title>
        <authorList>
            <person name="Poyet M."/>
            <person name="Groussin M."/>
            <person name="Gibbons S.M."/>
            <person name="Avila-Pacheco J."/>
            <person name="Jiang X."/>
            <person name="Kearney S.M."/>
            <person name="Perrotta A.R."/>
            <person name="Berdy B."/>
            <person name="Zhao S."/>
            <person name="Lieberman T.D."/>
            <person name="Swanson P.K."/>
            <person name="Smith M."/>
            <person name="Roesemann S."/>
            <person name="Alexander J.E."/>
            <person name="Rich S.A."/>
            <person name="Livny J."/>
            <person name="Vlamakis H."/>
            <person name="Clish C."/>
            <person name="Bullock K."/>
            <person name="Deik A."/>
            <person name="Scott J."/>
            <person name="Pierce K.A."/>
            <person name="Xavier R.J."/>
            <person name="Alm E.J."/>
        </authorList>
    </citation>
    <scope>NUCLEOTIDE SEQUENCE [LARGE SCALE GENOMIC DNA]</scope>
    <source>
        <strain evidence="1 2">BIOML-A1</strain>
    </source>
</reference>
<dbReference type="InterPro" id="IPR026906">
    <property type="entry name" value="LRR_5"/>
</dbReference>
<dbReference type="Gene3D" id="3.80.10.10">
    <property type="entry name" value="Ribonuclease Inhibitor"/>
    <property type="match status" value="1"/>
</dbReference>
<evidence type="ECO:0000313" key="1">
    <source>
        <dbReference type="EMBL" id="MZL33357.1"/>
    </source>
</evidence>
<gene>
    <name evidence="1" type="ORF">GT728_09135</name>
</gene>
<dbReference type="RefSeq" id="WP_025580995.1">
    <property type="nucleotide sequence ID" value="NZ_BTHI01000017.1"/>
</dbReference>
<dbReference type="Pfam" id="PF13306">
    <property type="entry name" value="LRR_5"/>
    <property type="match status" value="1"/>
</dbReference>
<organism evidence="1 2">
    <name type="scientific">Blautia wexlerae</name>
    <dbReference type="NCBI Taxonomy" id="418240"/>
    <lineage>
        <taxon>Bacteria</taxon>
        <taxon>Bacillati</taxon>
        <taxon>Bacillota</taxon>
        <taxon>Clostridia</taxon>
        <taxon>Lachnospirales</taxon>
        <taxon>Lachnospiraceae</taxon>
        <taxon>Blautia</taxon>
    </lineage>
</organism>
<accession>A0A6L8T1E7</accession>
<dbReference type="GeneID" id="75078038"/>
<dbReference type="Proteomes" id="UP000477285">
    <property type="component" value="Unassembled WGS sequence"/>
</dbReference>
<dbReference type="SUPFAM" id="SSF52058">
    <property type="entry name" value="L domain-like"/>
    <property type="match status" value="1"/>
</dbReference>
<comment type="caution">
    <text evidence="1">The sequence shown here is derived from an EMBL/GenBank/DDBJ whole genome shotgun (WGS) entry which is preliminary data.</text>
</comment>
<dbReference type="InterPro" id="IPR032675">
    <property type="entry name" value="LRR_dom_sf"/>
</dbReference>
<dbReference type="EMBL" id="WWVQ01000018">
    <property type="protein sequence ID" value="MZL33357.1"/>
    <property type="molecule type" value="Genomic_DNA"/>
</dbReference>
<dbReference type="AlphaFoldDB" id="A0A6L8T1E7"/>
<name>A0A6L8T1E7_9FIRM</name>